<dbReference type="EMBL" id="JABEMB010000029">
    <property type="protein sequence ID" value="NNH05020.1"/>
    <property type="molecule type" value="Genomic_DNA"/>
</dbReference>
<dbReference type="GO" id="GO:1904680">
    <property type="term" value="F:peptide transmembrane transporter activity"/>
    <property type="evidence" value="ECO:0007669"/>
    <property type="project" value="TreeGrafter"/>
</dbReference>
<dbReference type="RefSeq" id="WP_167037463.1">
    <property type="nucleotide sequence ID" value="NZ_BAAANA010000001.1"/>
</dbReference>
<evidence type="ECO:0000256" key="2">
    <source>
        <dbReference type="ARBA" id="ARBA00005695"/>
    </source>
</evidence>
<keyword evidence="7" id="KW-1185">Reference proteome</keyword>
<keyword evidence="4" id="KW-0732">Signal</keyword>
<dbReference type="PANTHER" id="PTHR30290:SF10">
    <property type="entry name" value="PERIPLASMIC OLIGOPEPTIDE-BINDING PROTEIN-RELATED"/>
    <property type="match status" value="1"/>
</dbReference>
<dbReference type="GO" id="GO:0030313">
    <property type="term" value="C:cell envelope"/>
    <property type="evidence" value="ECO:0007669"/>
    <property type="project" value="UniProtKB-SubCell"/>
</dbReference>
<dbReference type="Gene3D" id="3.40.190.10">
    <property type="entry name" value="Periplasmic binding protein-like II"/>
    <property type="match status" value="1"/>
</dbReference>
<evidence type="ECO:0000256" key="1">
    <source>
        <dbReference type="ARBA" id="ARBA00004196"/>
    </source>
</evidence>
<gene>
    <name evidence="6" type="ORF">HLA99_14305</name>
</gene>
<comment type="subcellular location">
    <subcellularLocation>
        <location evidence="1">Cell envelope</location>
    </subcellularLocation>
</comment>
<evidence type="ECO:0000313" key="7">
    <source>
        <dbReference type="Proteomes" id="UP000543598"/>
    </source>
</evidence>
<dbReference type="PANTHER" id="PTHR30290">
    <property type="entry name" value="PERIPLASMIC BINDING COMPONENT OF ABC TRANSPORTER"/>
    <property type="match status" value="1"/>
</dbReference>
<sequence length="502" mass="54043">MGSVALLTMSTLVACAPAAPERGVDTDARIAIAEGVEPDTLDPIGSSLYVVDSIVWSTVYETLVTTTVDGAIEPVLATDWKLSDDGLTYTFSLREGVTFHDGNDFTAEDVVYSLERAKTEGIPLIAQRLEPITSITAVDDLTVDITIAAPDSTFIYTLADPSGIGVSILDSEADDPAAHPVGTGPFVFDDYSPAQSITLVRNDDYWDPDELPAFRTLDIRFIEEDQSQLAALNAGDVKLILPKDASTLQQARSDGALEVETYPGAGYWINFSRIGITQNPDVVRAIALSIDRQALVDGAFLGEAVPGSTAHPLLSFGLGPDDLPNHQRDVTLAKEVLAKAGFPDGIELTATYSTQAFSNTFFEILQASLADAGITLDLEPVEQQVWASRFLQADYDLSATTQAWYANPLRYVLPRVGWQAPPEEIAPELPALLDAFGAAKSDDDRAAAFQAIQEFQANVVYPFIGTVWTNQAAIYRAGTLQAIDADALAIGARRDFYLSIKP</sequence>
<dbReference type="InterPro" id="IPR039424">
    <property type="entry name" value="SBP_5"/>
</dbReference>
<evidence type="ECO:0000259" key="5">
    <source>
        <dbReference type="Pfam" id="PF00496"/>
    </source>
</evidence>
<dbReference type="GO" id="GO:0015833">
    <property type="term" value="P:peptide transport"/>
    <property type="evidence" value="ECO:0007669"/>
    <property type="project" value="TreeGrafter"/>
</dbReference>
<dbReference type="CDD" id="cd00995">
    <property type="entry name" value="PBP2_NikA_DppA_OppA_like"/>
    <property type="match status" value="1"/>
</dbReference>
<dbReference type="InterPro" id="IPR000914">
    <property type="entry name" value="SBP_5_dom"/>
</dbReference>
<dbReference type="Pfam" id="PF00496">
    <property type="entry name" value="SBP_bac_5"/>
    <property type="match status" value="1"/>
</dbReference>
<feature type="domain" description="Solute-binding protein family 5" evidence="5">
    <location>
        <begin position="72"/>
        <end position="408"/>
    </location>
</feature>
<dbReference type="Proteomes" id="UP000543598">
    <property type="component" value="Unassembled WGS sequence"/>
</dbReference>
<reference evidence="6 7" key="1">
    <citation type="submission" date="2020-05" db="EMBL/GenBank/DDBJ databases">
        <title>MicrobeNet Type strains.</title>
        <authorList>
            <person name="Nicholson A.C."/>
        </authorList>
    </citation>
    <scope>NUCLEOTIDE SEQUENCE [LARGE SCALE GENOMIC DNA]</scope>
    <source>
        <strain evidence="6 7">JCM 14282</strain>
    </source>
</reference>
<evidence type="ECO:0000313" key="6">
    <source>
        <dbReference type="EMBL" id="NNH05020.1"/>
    </source>
</evidence>
<comment type="caution">
    <text evidence="6">The sequence shown here is derived from an EMBL/GenBank/DDBJ whole genome shotgun (WGS) entry which is preliminary data.</text>
</comment>
<organism evidence="6 7">
    <name type="scientific">Microbacterium ulmi</name>
    <dbReference type="NCBI Taxonomy" id="179095"/>
    <lineage>
        <taxon>Bacteria</taxon>
        <taxon>Bacillati</taxon>
        <taxon>Actinomycetota</taxon>
        <taxon>Actinomycetes</taxon>
        <taxon>Micrococcales</taxon>
        <taxon>Microbacteriaceae</taxon>
        <taxon>Microbacterium</taxon>
    </lineage>
</organism>
<dbReference type="SUPFAM" id="SSF53850">
    <property type="entry name" value="Periplasmic binding protein-like II"/>
    <property type="match status" value="1"/>
</dbReference>
<evidence type="ECO:0000256" key="3">
    <source>
        <dbReference type="ARBA" id="ARBA00022448"/>
    </source>
</evidence>
<evidence type="ECO:0000256" key="4">
    <source>
        <dbReference type="ARBA" id="ARBA00022729"/>
    </source>
</evidence>
<keyword evidence="3" id="KW-0813">Transport</keyword>
<proteinExistence type="inferred from homology"/>
<dbReference type="Gene3D" id="3.10.105.10">
    <property type="entry name" value="Dipeptide-binding Protein, Domain 3"/>
    <property type="match status" value="1"/>
</dbReference>
<comment type="similarity">
    <text evidence="2">Belongs to the bacterial solute-binding protein 5 family.</text>
</comment>
<accession>A0A7Y2Q2F7</accession>
<name>A0A7Y2Q2F7_9MICO</name>
<dbReference type="AlphaFoldDB" id="A0A7Y2Q2F7"/>
<protein>
    <submittedName>
        <fullName evidence="6">ABC transporter substrate-binding protein</fullName>
    </submittedName>
</protein>